<dbReference type="PANTHER" id="PTHR22946:SF9">
    <property type="entry name" value="POLYKETIDE TRANSFERASE AF380"/>
    <property type="match status" value="1"/>
</dbReference>
<evidence type="ECO:0000256" key="1">
    <source>
        <dbReference type="ARBA" id="ARBA00008645"/>
    </source>
</evidence>
<sequence length="562" mass="59283">MARSRRTHRRPHGHRHRATTALLITALGVGAGLATAPASAAPAPAHRPAATATAQLGHPSFRLADIPVKDGTVLKADVFTPAPGTPGADRKGHYPLVVQPASWGQNDLEYVAQGKQLAAAGYIAVTYTVRGFWRSGGQVDVAGPKDVSDISSVIDWALAHTPADRQRIGMVGLSLGGGLTLMGAAFDPRIKAVAAMSGWGDLTHSLYSGGTRHLQAAALLAAIQAPTGRRSPEYGRMLADLFAGRDMPKVVRWADTRSPATYVNRINAHRTAVFLAHAWGDSFFNPSQLTGFYQRLTGPKRLELRPGDHATQELTSLLGLDNPTWKSARRWLDQHLKGTGGDHGPRQSVDLEVRPNGHHENYPDWRAISTRTAHLRLGSPGPLETGALGGTAAAPGWQKSVVGGTDSGADGGIALLAGALDQVAALPPTVILPLLPRSSAAVWQSAPYASAPHLRGAARVHTQVTAAAPDGTVFGYLYDVNALGVGKLISHAPQSWSGKKPGRAFPLDLSLFTTAYDLPAGHRLALVLDTKDPMYAGRTPRGSSVSFGSTTADPAELTLPLR</sequence>
<protein>
    <submittedName>
        <fullName evidence="5">Acetylxylan esterase</fullName>
    </submittedName>
</protein>
<organism evidence="5 6">
    <name type="scientific">Streptomyces siderophoricus</name>
    <dbReference type="NCBI Taxonomy" id="2802281"/>
    <lineage>
        <taxon>Bacteria</taxon>
        <taxon>Bacillati</taxon>
        <taxon>Actinomycetota</taxon>
        <taxon>Actinomycetes</taxon>
        <taxon>Kitasatosporales</taxon>
        <taxon>Streptomycetaceae</taxon>
        <taxon>Streptomyces</taxon>
    </lineage>
</organism>
<dbReference type="InterPro" id="IPR050261">
    <property type="entry name" value="FrsA_esterase"/>
</dbReference>
<feature type="signal peptide" evidence="3">
    <location>
        <begin position="1"/>
        <end position="40"/>
    </location>
</feature>
<dbReference type="SMART" id="SM00939">
    <property type="entry name" value="PepX_C"/>
    <property type="match status" value="1"/>
</dbReference>
<evidence type="ECO:0000313" key="5">
    <source>
        <dbReference type="EMBL" id="MBL1089963.1"/>
    </source>
</evidence>
<dbReference type="SUPFAM" id="SSF49785">
    <property type="entry name" value="Galactose-binding domain-like"/>
    <property type="match status" value="1"/>
</dbReference>
<evidence type="ECO:0000256" key="2">
    <source>
        <dbReference type="ARBA" id="ARBA00022801"/>
    </source>
</evidence>
<reference evidence="5 6" key="1">
    <citation type="submission" date="2021-01" db="EMBL/GenBank/DDBJ databases">
        <title>WGS of actinomycetes isolated from Thailand.</title>
        <authorList>
            <person name="Thawai C."/>
        </authorList>
    </citation>
    <scope>NUCLEOTIDE SEQUENCE [LARGE SCALE GENOMIC DNA]</scope>
    <source>
        <strain evidence="5 6">CH9-7</strain>
    </source>
</reference>
<dbReference type="SUPFAM" id="SSF53474">
    <property type="entry name" value="alpha/beta-Hydrolases"/>
    <property type="match status" value="1"/>
</dbReference>
<accession>A0ABS1MQG2</accession>
<evidence type="ECO:0000313" key="6">
    <source>
        <dbReference type="Proteomes" id="UP000629371"/>
    </source>
</evidence>
<keyword evidence="2" id="KW-0378">Hydrolase</keyword>
<dbReference type="InterPro" id="IPR008979">
    <property type="entry name" value="Galactose-bd-like_sf"/>
</dbReference>
<dbReference type="Gene3D" id="2.60.120.260">
    <property type="entry name" value="Galactose-binding domain-like"/>
    <property type="match status" value="1"/>
</dbReference>
<comment type="caution">
    <text evidence="5">The sequence shown here is derived from an EMBL/GenBank/DDBJ whole genome shotgun (WGS) entry which is preliminary data.</text>
</comment>
<dbReference type="EMBL" id="JAERRI010000005">
    <property type="protein sequence ID" value="MBL1089963.1"/>
    <property type="molecule type" value="Genomic_DNA"/>
</dbReference>
<dbReference type="Pfam" id="PF02129">
    <property type="entry name" value="Peptidase_S15"/>
    <property type="match status" value="1"/>
</dbReference>
<dbReference type="Pfam" id="PF08530">
    <property type="entry name" value="PepX_C"/>
    <property type="match status" value="1"/>
</dbReference>
<dbReference type="PANTHER" id="PTHR22946">
    <property type="entry name" value="DIENELACTONE HYDROLASE DOMAIN-CONTAINING PROTEIN-RELATED"/>
    <property type="match status" value="1"/>
</dbReference>
<feature type="chain" id="PRO_5045952994" evidence="3">
    <location>
        <begin position="41"/>
        <end position="562"/>
    </location>
</feature>
<dbReference type="InterPro" id="IPR000383">
    <property type="entry name" value="Xaa-Pro-like_dom"/>
</dbReference>
<comment type="similarity">
    <text evidence="1">Belongs to the AB hydrolase superfamily.</text>
</comment>
<dbReference type="InterPro" id="IPR013736">
    <property type="entry name" value="Xaa-Pro_dipept_C"/>
</dbReference>
<evidence type="ECO:0000259" key="4">
    <source>
        <dbReference type="SMART" id="SM00939"/>
    </source>
</evidence>
<dbReference type="RefSeq" id="WP_201802800.1">
    <property type="nucleotide sequence ID" value="NZ_JAERRI010000005.1"/>
</dbReference>
<proteinExistence type="inferred from homology"/>
<dbReference type="Gene3D" id="3.40.50.1820">
    <property type="entry name" value="alpha/beta hydrolase"/>
    <property type="match status" value="1"/>
</dbReference>
<name>A0ABS1MQG2_9ACTN</name>
<dbReference type="InterPro" id="IPR029058">
    <property type="entry name" value="AB_hydrolase_fold"/>
</dbReference>
<gene>
    <name evidence="5" type="ORF">JK360_11220</name>
</gene>
<evidence type="ECO:0000256" key="3">
    <source>
        <dbReference type="SAM" id="SignalP"/>
    </source>
</evidence>
<keyword evidence="3" id="KW-0732">Signal</keyword>
<keyword evidence="6" id="KW-1185">Reference proteome</keyword>
<feature type="domain" description="Xaa-Pro dipeptidyl-peptidase C-terminal" evidence="4">
    <location>
        <begin position="329"/>
        <end position="556"/>
    </location>
</feature>
<dbReference type="Proteomes" id="UP000629371">
    <property type="component" value="Unassembled WGS sequence"/>
</dbReference>